<accession>A0A7S1FRM4</accession>
<feature type="compositionally biased region" description="Basic residues" evidence="1">
    <location>
        <begin position="91"/>
        <end position="104"/>
    </location>
</feature>
<proteinExistence type="predicted"/>
<feature type="region of interest" description="Disordered" evidence="1">
    <location>
        <begin position="140"/>
        <end position="161"/>
    </location>
</feature>
<sequence length="187" mass="21165">MTEFINLRSKACKKSDVKDLTARKTRGGYRIISPKGLNEFETRHEQETVISDKKAQNSEMEVRRVFNFELCDQIDFLDNSSPNEEKNLSIHPKKPKKNKQKKKSISSFSNRRNNPTGRMNLCNISPISIRSIDTLSFSSCKSPMSSPSNRSLTSYSSKSSRKCRTNIGPSEFGAQTVKLCRSPGHLV</sequence>
<evidence type="ECO:0000256" key="1">
    <source>
        <dbReference type="SAM" id="MobiDB-lite"/>
    </source>
</evidence>
<dbReference type="AlphaFoldDB" id="A0A7S1FRM4"/>
<protein>
    <submittedName>
        <fullName evidence="2">Uncharacterized protein</fullName>
    </submittedName>
</protein>
<dbReference type="EMBL" id="HBFR01014780">
    <property type="protein sequence ID" value="CAD8883576.1"/>
    <property type="molecule type" value="Transcribed_RNA"/>
</dbReference>
<feature type="compositionally biased region" description="Polar residues" evidence="1">
    <location>
        <begin position="105"/>
        <end position="122"/>
    </location>
</feature>
<reference evidence="2" key="1">
    <citation type="submission" date="2021-01" db="EMBL/GenBank/DDBJ databases">
        <authorList>
            <person name="Corre E."/>
            <person name="Pelletier E."/>
            <person name="Niang G."/>
            <person name="Scheremetjew M."/>
            <person name="Finn R."/>
            <person name="Kale V."/>
            <person name="Holt S."/>
            <person name="Cochrane G."/>
            <person name="Meng A."/>
            <person name="Brown T."/>
            <person name="Cohen L."/>
        </authorList>
    </citation>
    <scope>NUCLEOTIDE SEQUENCE</scope>
    <source>
        <strain evidence="2">308</strain>
    </source>
</reference>
<feature type="region of interest" description="Disordered" evidence="1">
    <location>
        <begin position="82"/>
        <end position="122"/>
    </location>
</feature>
<gene>
    <name evidence="2" type="ORF">CHYS00102_LOCUS10772</name>
</gene>
<feature type="compositionally biased region" description="Low complexity" evidence="1">
    <location>
        <begin position="140"/>
        <end position="158"/>
    </location>
</feature>
<name>A0A7S1FRM4_9STRA</name>
<organism evidence="2">
    <name type="scientific">Corethron hystrix</name>
    <dbReference type="NCBI Taxonomy" id="216773"/>
    <lineage>
        <taxon>Eukaryota</taxon>
        <taxon>Sar</taxon>
        <taxon>Stramenopiles</taxon>
        <taxon>Ochrophyta</taxon>
        <taxon>Bacillariophyta</taxon>
        <taxon>Coscinodiscophyceae</taxon>
        <taxon>Corethrophycidae</taxon>
        <taxon>Corethrales</taxon>
        <taxon>Corethraceae</taxon>
        <taxon>Corethron</taxon>
    </lineage>
</organism>
<evidence type="ECO:0000313" key="2">
    <source>
        <dbReference type="EMBL" id="CAD8883576.1"/>
    </source>
</evidence>